<name>A0ABV6MAL7_9ACTN</name>
<dbReference type="RefSeq" id="WP_377256741.1">
    <property type="nucleotide sequence ID" value="NZ_JBHLUH010000061.1"/>
</dbReference>
<sequence length="273" mass="27734">MTAPEAASGAAERIEAAARRLLDAAATGTPCAPVRDLIGATDQERAYQVQAAVNAYRTAGGQRVVGHKIGLTSPAVQAQLGVGSPDFGTLFGDMAYADREPMPLSRFLQPRVEAEIAFVLGRDLDVPSPTVADVVRATDHVLAAVEVVDSRIAGWDITIADTIADNASSGAFVLGTAPKRLADVDLPGAGMVLEHRGEPVSVGAGVACLGSPVAAVVWLARALGRLGTPLRAGEVVLSGALGPVVAVTAPGAFRARISGVGEVTAVFDEGSPA</sequence>
<evidence type="ECO:0000313" key="4">
    <source>
        <dbReference type="Proteomes" id="UP001589867"/>
    </source>
</evidence>
<dbReference type="InterPro" id="IPR036663">
    <property type="entry name" value="Fumarylacetoacetase_C_sf"/>
</dbReference>
<dbReference type="Gene3D" id="3.90.850.10">
    <property type="entry name" value="Fumarylacetoacetase-like, C-terminal domain"/>
    <property type="match status" value="1"/>
</dbReference>
<dbReference type="Pfam" id="PF01557">
    <property type="entry name" value="FAA_hydrolase"/>
    <property type="match status" value="1"/>
</dbReference>
<evidence type="ECO:0000256" key="1">
    <source>
        <dbReference type="ARBA" id="ARBA00023239"/>
    </source>
</evidence>
<organism evidence="3 4">
    <name type="scientific">Phytohabitans kaempferiae</name>
    <dbReference type="NCBI Taxonomy" id="1620943"/>
    <lineage>
        <taxon>Bacteria</taxon>
        <taxon>Bacillati</taxon>
        <taxon>Actinomycetota</taxon>
        <taxon>Actinomycetes</taxon>
        <taxon>Micromonosporales</taxon>
        <taxon>Micromonosporaceae</taxon>
    </lineage>
</organism>
<evidence type="ECO:0000259" key="2">
    <source>
        <dbReference type="Pfam" id="PF01557"/>
    </source>
</evidence>
<dbReference type="SUPFAM" id="SSF56529">
    <property type="entry name" value="FAH"/>
    <property type="match status" value="1"/>
</dbReference>
<dbReference type="PANTHER" id="PTHR30143:SF0">
    <property type="entry name" value="2-KETO-4-PENTENOATE HYDRATASE"/>
    <property type="match status" value="1"/>
</dbReference>
<dbReference type="InterPro" id="IPR011234">
    <property type="entry name" value="Fumarylacetoacetase-like_C"/>
</dbReference>
<keyword evidence="1" id="KW-0456">Lyase</keyword>
<dbReference type="EMBL" id="JBHLUH010000061">
    <property type="protein sequence ID" value="MFC0531755.1"/>
    <property type="molecule type" value="Genomic_DNA"/>
</dbReference>
<dbReference type="InterPro" id="IPR050772">
    <property type="entry name" value="Hydratase-Decarb/MhpD_sf"/>
</dbReference>
<accession>A0ABV6MAL7</accession>
<gene>
    <name evidence="3" type="ORF">ACFFIA_29320</name>
</gene>
<protein>
    <submittedName>
        <fullName evidence="3">2-keto-4-pentenoate hydratase</fullName>
    </submittedName>
</protein>
<proteinExistence type="predicted"/>
<feature type="domain" description="Fumarylacetoacetase-like C-terminal" evidence="2">
    <location>
        <begin position="96"/>
        <end position="265"/>
    </location>
</feature>
<keyword evidence="4" id="KW-1185">Reference proteome</keyword>
<dbReference type="PANTHER" id="PTHR30143">
    <property type="entry name" value="ACID HYDRATASE"/>
    <property type="match status" value="1"/>
</dbReference>
<evidence type="ECO:0000313" key="3">
    <source>
        <dbReference type="EMBL" id="MFC0531755.1"/>
    </source>
</evidence>
<dbReference type="Proteomes" id="UP001589867">
    <property type="component" value="Unassembled WGS sequence"/>
</dbReference>
<comment type="caution">
    <text evidence="3">The sequence shown here is derived from an EMBL/GenBank/DDBJ whole genome shotgun (WGS) entry which is preliminary data.</text>
</comment>
<reference evidence="3 4" key="1">
    <citation type="submission" date="2024-09" db="EMBL/GenBank/DDBJ databases">
        <authorList>
            <person name="Sun Q."/>
            <person name="Mori K."/>
        </authorList>
    </citation>
    <scope>NUCLEOTIDE SEQUENCE [LARGE SCALE GENOMIC DNA]</scope>
    <source>
        <strain evidence="3 4">TBRC 3947</strain>
    </source>
</reference>